<organism evidence="1 2">
    <name type="scientific">Physocladia obscura</name>
    <dbReference type="NCBI Taxonomy" id="109957"/>
    <lineage>
        <taxon>Eukaryota</taxon>
        <taxon>Fungi</taxon>
        <taxon>Fungi incertae sedis</taxon>
        <taxon>Chytridiomycota</taxon>
        <taxon>Chytridiomycota incertae sedis</taxon>
        <taxon>Chytridiomycetes</taxon>
        <taxon>Chytridiales</taxon>
        <taxon>Chytriomycetaceae</taxon>
        <taxon>Physocladia</taxon>
    </lineage>
</organism>
<name>A0AAD5XDV7_9FUNG</name>
<dbReference type="Proteomes" id="UP001211907">
    <property type="component" value="Unassembled WGS sequence"/>
</dbReference>
<evidence type="ECO:0000313" key="1">
    <source>
        <dbReference type="EMBL" id="KAJ3112276.1"/>
    </source>
</evidence>
<comment type="caution">
    <text evidence="1">The sequence shown here is derived from an EMBL/GenBank/DDBJ whole genome shotgun (WGS) entry which is preliminary data.</text>
</comment>
<protein>
    <submittedName>
        <fullName evidence="1">Uncharacterized protein</fullName>
    </submittedName>
</protein>
<dbReference type="AlphaFoldDB" id="A0AAD5XDV7"/>
<gene>
    <name evidence="1" type="ORF">HK100_002395</name>
</gene>
<proteinExistence type="predicted"/>
<sequence>MVLLRKVKVLGGRVSIFPVTLTGNLKAIALVPLGSHKTIVAVVKAATLWLDASVAFRAYALLQVGEKVKNFVVLRGNNLG</sequence>
<accession>A0AAD5XDV7</accession>
<dbReference type="EMBL" id="JADGJH010001559">
    <property type="protein sequence ID" value="KAJ3112276.1"/>
    <property type="molecule type" value="Genomic_DNA"/>
</dbReference>
<reference evidence="1" key="1">
    <citation type="submission" date="2020-05" db="EMBL/GenBank/DDBJ databases">
        <title>Phylogenomic resolution of chytrid fungi.</title>
        <authorList>
            <person name="Stajich J.E."/>
            <person name="Amses K."/>
            <person name="Simmons R."/>
            <person name="Seto K."/>
            <person name="Myers J."/>
            <person name="Bonds A."/>
            <person name="Quandt C.A."/>
            <person name="Barry K."/>
            <person name="Liu P."/>
            <person name="Grigoriev I."/>
            <person name="Longcore J.E."/>
            <person name="James T.Y."/>
        </authorList>
    </citation>
    <scope>NUCLEOTIDE SEQUENCE</scope>
    <source>
        <strain evidence="1">JEL0513</strain>
    </source>
</reference>
<keyword evidence="2" id="KW-1185">Reference proteome</keyword>
<evidence type="ECO:0000313" key="2">
    <source>
        <dbReference type="Proteomes" id="UP001211907"/>
    </source>
</evidence>